<evidence type="ECO:0000313" key="4">
    <source>
        <dbReference type="EMBL" id="RZS71434.1"/>
    </source>
</evidence>
<keyword evidence="5" id="KW-1185">Reference proteome</keyword>
<dbReference type="GO" id="GO:0009897">
    <property type="term" value="C:external side of plasma membrane"/>
    <property type="evidence" value="ECO:0007669"/>
    <property type="project" value="TreeGrafter"/>
</dbReference>
<dbReference type="PROSITE" id="PS51470">
    <property type="entry name" value="FG_GAP"/>
    <property type="match status" value="5"/>
</dbReference>
<dbReference type="GO" id="GO:0008305">
    <property type="term" value="C:integrin complex"/>
    <property type="evidence" value="ECO:0007669"/>
    <property type="project" value="InterPro"/>
</dbReference>
<dbReference type="EMBL" id="SGXA01000002">
    <property type="protein sequence ID" value="RZS71434.1"/>
    <property type="molecule type" value="Genomic_DNA"/>
</dbReference>
<keyword evidence="3" id="KW-0325">Glycoprotein</keyword>
<dbReference type="PANTHER" id="PTHR23220:SF122">
    <property type="entry name" value="INTEGRIN ALPHA-PS1"/>
    <property type="match status" value="1"/>
</dbReference>
<protein>
    <submittedName>
        <fullName evidence="4">VCBS repeat protein</fullName>
    </submittedName>
</protein>
<dbReference type="SMART" id="SM00191">
    <property type="entry name" value="Int_alpha"/>
    <property type="match status" value="6"/>
</dbReference>
<reference evidence="4 5" key="1">
    <citation type="submission" date="2019-02" db="EMBL/GenBank/DDBJ databases">
        <title>Genomic Encyclopedia of Type Strains, Phase IV (KMG-IV): sequencing the most valuable type-strain genomes for metagenomic binning, comparative biology and taxonomic classification.</title>
        <authorList>
            <person name="Goeker M."/>
        </authorList>
    </citation>
    <scope>NUCLEOTIDE SEQUENCE [LARGE SCALE GENOMIC DNA]</scope>
    <source>
        <strain evidence="4 5">DSM 18116</strain>
    </source>
</reference>
<dbReference type="InterPro" id="IPR013519">
    <property type="entry name" value="Int_alpha_beta-p"/>
</dbReference>
<dbReference type="GO" id="GO:0007229">
    <property type="term" value="P:integrin-mediated signaling pathway"/>
    <property type="evidence" value="ECO:0007669"/>
    <property type="project" value="TreeGrafter"/>
</dbReference>
<organism evidence="4 5">
    <name type="scientific">Pseudobacter ginsenosidimutans</name>
    <dbReference type="NCBI Taxonomy" id="661488"/>
    <lineage>
        <taxon>Bacteria</taxon>
        <taxon>Pseudomonadati</taxon>
        <taxon>Bacteroidota</taxon>
        <taxon>Chitinophagia</taxon>
        <taxon>Chitinophagales</taxon>
        <taxon>Chitinophagaceae</taxon>
        <taxon>Pseudobacter</taxon>
    </lineage>
</organism>
<evidence type="ECO:0000313" key="5">
    <source>
        <dbReference type="Proteomes" id="UP000293874"/>
    </source>
</evidence>
<dbReference type="InterPro" id="IPR013517">
    <property type="entry name" value="FG-GAP"/>
</dbReference>
<dbReference type="Pfam" id="PF01839">
    <property type="entry name" value="FG-GAP"/>
    <property type="match status" value="4"/>
</dbReference>
<dbReference type="OrthoDB" id="883622at2"/>
<name>A0A4Q7MTZ8_9BACT</name>
<dbReference type="InterPro" id="IPR000413">
    <property type="entry name" value="Integrin_alpha"/>
</dbReference>
<evidence type="ECO:0000256" key="2">
    <source>
        <dbReference type="ARBA" id="ARBA00022737"/>
    </source>
</evidence>
<proteinExistence type="predicted"/>
<dbReference type="PRINTS" id="PR01185">
    <property type="entry name" value="INTEGRINA"/>
</dbReference>
<dbReference type="PANTHER" id="PTHR23220">
    <property type="entry name" value="INTEGRIN ALPHA"/>
    <property type="match status" value="1"/>
</dbReference>
<accession>A0A4Q7MTZ8</accession>
<dbReference type="GO" id="GO:0005178">
    <property type="term" value="F:integrin binding"/>
    <property type="evidence" value="ECO:0007669"/>
    <property type="project" value="TreeGrafter"/>
</dbReference>
<evidence type="ECO:0000256" key="1">
    <source>
        <dbReference type="ARBA" id="ARBA00022729"/>
    </source>
</evidence>
<dbReference type="InterPro" id="IPR028994">
    <property type="entry name" value="Integrin_alpha_N"/>
</dbReference>
<dbReference type="Gene3D" id="2.130.10.130">
    <property type="entry name" value="Integrin alpha, N-terminal"/>
    <property type="match status" value="2"/>
</dbReference>
<dbReference type="GO" id="GO:0098609">
    <property type="term" value="P:cell-cell adhesion"/>
    <property type="evidence" value="ECO:0007669"/>
    <property type="project" value="TreeGrafter"/>
</dbReference>
<dbReference type="AlphaFoldDB" id="A0A4Q7MTZ8"/>
<comment type="caution">
    <text evidence="4">The sequence shown here is derived from an EMBL/GenBank/DDBJ whole genome shotgun (WGS) entry which is preliminary data.</text>
</comment>
<dbReference type="GO" id="GO:0033627">
    <property type="term" value="P:cell adhesion mediated by integrin"/>
    <property type="evidence" value="ECO:0007669"/>
    <property type="project" value="TreeGrafter"/>
</dbReference>
<dbReference type="RefSeq" id="WP_158643819.1">
    <property type="nucleotide sequence ID" value="NZ_CP042431.1"/>
</dbReference>
<dbReference type="GO" id="GO:0007160">
    <property type="term" value="P:cell-matrix adhesion"/>
    <property type="evidence" value="ECO:0007669"/>
    <property type="project" value="TreeGrafter"/>
</dbReference>
<keyword evidence="1" id="KW-0732">Signal</keyword>
<keyword evidence="2" id="KW-0677">Repeat</keyword>
<dbReference type="SUPFAM" id="SSF69318">
    <property type="entry name" value="Integrin alpha N-terminal domain"/>
    <property type="match status" value="3"/>
</dbReference>
<evidence type="ECO:0000256" key="3">
    <source>
        <dbReference type="ARBA" id="ARBA00023180"/>
    </source>
</evidence>
<sequence length="1022" mass="109379">MKLWKFYTVLLVSPFLTIDPNYAQSTWSRTQLNANGIPELSSSKHQLPASASANWYAQIADHIQQLENKFYPSAQQKHFRVANSANRLAFDISPKGYTVQQVQEQYQEVGWKMHFNILGAYRKNSFWTPGSYCTPHTDKDMLRYSYNNIEVQYTNNNAGLRQNFVIRQKPSGKGKIQIRIAIDGNLKPVLQNNRLQFQTKDSLQQTVLLYEDLKVWDNQYKSLPAAMKLKGNILTLEVDDSGAQYPVTIDPINKAADWKTNTNGLLAGLGLTGPQILSSLYGYAVCGVGDVNNDGYGDVAVSAPGLIGVLNGNSLASVGAVFVYYGTPTGLSETPAKTLQPNTAVAGALFGLSIDAGDVTGDGINDIVVGAPLDHLELSLGLLGNIDGTVGKVYVFPGGNQAATNPTNFLTLNMNASHVTGISIKANALFGFSVAVTEDLNNDGKQDIIVGTPAFVKVDLILLSTTTGGAFVFLTDKNSNKFSSIVQLDPPSFNLLGILNVPLLSGISGLMFGFSVDGVGDFNNDGAPDVVVGAPAGVNISSLTNILNGQILGGTAYVYYGKTNKTGINSSIGTRLEAASTGLLSNAANFFGMKVKGMRGIDGKRNGNIVVGAPLGGLLSNALSLNIKTGNVHFFKQKASGFKGVMANADQVLESPRPSNLLQGLFSGTLQLSLLFGTAIDNAYDMNGDGYADIVVGEPLSSGVNLGMLQTNLVGGSTYVYYGNENGTFNTKPGFEVSATYGDEFLSVNATALFGYSVTAVQKITDPAKAALTAGKAAPLSSVPNGSSRLVIGSPLSALDFSSSLLNLNSTLGTTLNFAAGSNGLGKAYSFDPQSTTLPVSIVSIKAALKNTAVEVSWEVREELNLNFYEVEKSADGANWNNIGMVFPWDNQQVSNTYRFSDKHPFDGMNFYRLRIVDKDGSFKYSNIVAARTGALPNSSISIAPNPVKGNIRAIFSGLPKGSYVAELRNIAGQLHLMKNINIQQADQIEFFERGHAAPGIYWLTVYDRNHQKIGTSRVIVQ</sequence>
<dbReference type="Proteomes" id="UP000293874">
    <property type="component" value="Unassembled WGS sequence"/>
</dbReference>
<gene>
    <name evidence="4" type="ORF">EV199_3337</name>
</gene>